<reference evidence="1" key="1">
    <citation type="submission" date="2014-11" db="EMBL/GenBank/DDBJ databases">
        <authorList>
            <person name="Amaro Gonzalez C."/>
        </authorList>
    </citation>
    <scope>NUCLEOTIDE SEQUENCE</scope>
</reference>
<dbReference type="AlphaFoldDB" id="A0A0E9U2L8"/>
<organism evidence="1">
    <name type="scientific">Anguilla anguilla</name>
    <name type="common">European freshwater eel</name>
    <name type="synonym">Muraena anguilla</name>
    <dbReference type="NCBI Taxonomy" id="7936"/>
    <lineage>
        <taxon>Eukaryota</taxon>
        <taxon>Metazoa</taxon>
        <taxon>Chordata</taxon>
        <taxon>Craniata</taxon>
        <taxon>Vertebrata</taxon>
        <taxon>Euteleostomi</taxon>
        <taxon>Actinopterygii</taxon>
        <taxon>Neopterygii</taxon>
        <taxon>Teleostei</taxon>
        <taxon>Anguilliformes</taxon>
        <taxon>Anguillidae</taxon>
        <taxon>Anguilla</taxon>
    </lineage>
</organism>
<sequence>MHQNGPNFQLFSVINFPTHIWHMERTGPVSLTQIKLIPGPSGVLNLV</sequence>
<dbReference type="EMBL" id="GBXM01049364">
    <property type="protein sequence ID" value="JAH59213.1"/>
    <property type="molecule type" value="Transcribed_RNA"/>
</dbReference>
<name>A0A0E9U2L8_ANGAN</name>
<accession>A0A0E9U2L8</accession>
<reference evidence="1" key="2">
    <citation type="journal article" date="2015" name="Fish Shellfish Immunol.">
        <title>Early steps in the European eel (Anguilla anguilla)-Vibrio vulnificus interaction in the gills: Role of the RtxA13 toxin.</title>
        <authorList>
            <person name="Callol A."/>
            <person name="Pajuelo D."/>
            <person name="Ebbesson L."/>
            <person name="Teles M."/>
            <person name="MacKenzie S."/>
            <person name="Amaro C."/>
        </authorList>
    </citation>
    <scope>NUCLEOTIDE SEQUENCE</scope>
</reference>
<proteinExistence type="predicted"/>
<evidence type="ECO:0000313" key="1">
    <source>
        <dbReference type="EMBL" id="JAH59213.1"/>
    </source>
</evidence>
<protein>
    <submittedName>
        <fullName evidence="1">Uncharacterized protein</fullName>
    </submittedName>
</protein>